<dbReference type="OrthoDB" id="5397754at2"/>
<protein>
    <recommendedName>
        <fullName evidence="3">Helix-hairpin-helix domain-containing protein</fullName>
    </recommendedName>
</protein>
<name>C6E859_GEOSM</name>
<sequence length="194" mass="21970">MVQSTADLKRLKGVGMVLGKRLYDAGFDSFAKIAETGEEGLKKVRGMSPRTISSIVEQSRQLAGTARHQETEPADAMQQDTEPADAMQQDTEPADAMQQRVTEVRDKVESLAEKTRDRFGEEMNERRGRKLSSDLNRIEMALLQMHHFGKKRFKRADKALIKAEKRVTGLEDASLKKIRKGFKRVKKAVLKVLR</sequence>
<evidence type="ECO:0008006" key="3">
    <source>
        <dbReference type="Google" id="ProtNLM"/>
    </source>
</evidence>
<dbReference type="EMBL" id="CP001661">
    <property type="protein sequence ID" value="ACT18047.1"/>
    <property type="molecule type" value="Genomic_DNA"/>
</dbReference>
<gene>
    <name evidence="2" type="ordered locus">GM21_1995</name>
</gene>
<dbReference type="HOGENOM" id="CLU_1530423_0_0_7"/>
<dbReference type="InterPro" id="IPR010995">
    <property type="entry name" value="DNA_repair_Rad51/TF_NusA_a-hlx"/>
</dbReference>
<evidence type="ECO:0000256" key="1">
    <source>
        <dbReference type="SAM" id="MobiDB-lite"/>
    </source>
</evidence>
<dbReference type="Gene3D" id="1.10.150.20">
    <property type="entry name" value="5' to 3' exonuclease, C-terminal subdomain"/>
    <property type="match status" value="1"/>
</dbReference>
<reference evidence="2" key="1">
    <citation type="submission" date="2009-07" db="EMBL/GenBank/DDBJ databases">
        <title>Complete sequence of Geobacter sp. M21.</title>
        <authorList>
            <consortium name="US DOE Joint Genome Institute"/>
            <person name="Lucas S."/>
            <person name="Copeland A."/>
            <person name="Lapidus A."/>
            <person name="Glavina del Rio T."/>
            <person name="Dalin E."/>
            <person name="Tice H."/>
            <person name="Bruce D."/>
            <person name="Goodwin L."/>
            <person name="Pitluck S."/>
            <person name="Saunders E."/>
            <person name="Brettin T."/>
            <person name="Detter J.C."/>
            <person name="Han C."/>
            <person name="Larimer F."/>
            <person name="Land M."/>
            <person name="Hauser L."/>
            <person name="Kyrpides N."/>
            <person name="Ovchinnikova G."/>
            <person name="Lovley D."/>
        </authorList>
    </citation>
    <scope>NUCLEOTIDE SEQUENCE [LARGE SCALE GENOMIC DNA]</scope>
    <source>
        <strain evidence="2">M21</strain>
    </source>
</reference>
<organism evidence="2">
    <name type="scientific">Geobacter sp. (strain M21)</name>
    <dbReference type="NCBI Taxonomy" id="443144"/>
    <lineage>
        <taxon>Bacteria</taxon>
        <taxon>Pseudomonadati</taxon>
        <taxon>Thermodesulfobacteriota</taxon>
        <taxon>Desulfuromonadia</taxon>
        <taxon>Geobacterales</taxon>
        <taxon>Geobacteraceae</taxon>
        <taxon>Geobacter</taxon>
    </lineage>
</organism>
<dbReference type="Pfam" id="PF14520">
    <property type="entry name" value="HHH_5"/>
    <property type="match status" value="1"/>
</dbReference>
<dbReference type="AlphaFoldDB" id="C6E859"/>
<evidence type="ECO:0000313" key="2">
    <source>
        <dbReference type="EMBL" id="ACT18047.1"/>
    </source>
</evidence>
<dbReference type="KEGG" id="gem:GM21_1995"/>
<proteinExistence type="predicted"/>
<feature type="region of interest" description="Disordered" evidence="1">
    <location>
        <begin position="60"/>
        <end position="109"/>
    </location>
</feature>
<dbReference type="GO" id="GO:0000166">
    <property type="term" value="F:nucleotide binding"/>
    <property type="evidence" value="ECO:0007669"/>
    <property type="project" value="InterPro"/>
</dbReference>
<dbReference type="SUPFAM" id="SSF47794">
    <property type="entry name" value="Rad51 N-terminal domain-like"/>
    <property type="match status" value="1"/>
</dbReference>
<dbReference type="STRING" id="443144.GM21_1995"/>
<accession>C6E859</accession>